<dbReference type="InterPro" id="IPR039961">
    <property type="entry name" value="Nuo9.5"/>
</dbReference>
<evidence type="ECO:0000313" key="2">
    <source>
        <dbReference type="EMBL" id="CAG8509713.1"/>
    </source>
</evidence>
<sequence length="74" mass="8678">MASFISQPFKATYRFAYDRPAYFWSLVIGFVGPVYVLVMPPIQRKYGRVKPESIPYTYPMPNRPRRPTVGYEDP</sequence>
<feature type="transmembrane region" description="Helical" evidence="1">
    <location>
        <begin position="20"/>
        <end position="38"/>
    </location>
</feature>
<accession>A0A9N8ZX31</accession>
<reference evidence="2" key="1">
    <citation type="submission" date="2021-06" db="EMBL/GenBank/DDBJ databases">
        <authorList>
            <person name="Kallberg Y."/>
            <person name="Tangrot J."/>
            <person name="Rosling A."/>
        </authorList>
    </citation>
    <scope>NUCLEOTIDE SEQUENCE</scope>
    <source>
        <strain evidence="2">FL130A</strain>
    </source>
</reference>
<name>A0A9N8ZX31_9GLOM</name>
<keyword evidence="3" id="KW-1185">Reference proteome</keyword>
<dbReference type="Proteomes" id="UP000789508">
    <property type="component" value="Unassembled WGS sequence"/>
</dbReference>
<dbReference type="PANTHER" id="PTHR38488">
    <property type="entry name" value="OXIDOREDUCTASE 9.5 KDA SUBUNIT, PUTATIVE (AFU_ORTHOLOGUE AFUA_5G08980)-RELATED"/>
    <property type="match status" value="1"/>
</dbReference>
<keyword evidence="1" id="KW-0812">Transmembrane</keyword>
<evidence type="ECO:0000313" key="3">
    <source>
        <dbReference type="Proteomes" id="UP000789508"/>
    </source>
</evidence>
<gene>
    <name evidence="2" type="ORF">ALEPTO_LOCUS3910</name>
</gene>
<dbReference type="EMBL" id="CAJVPS010000797">
    <property type="protein sequence ID" value="CAG8509713.1"/>
    <property type="molecule type" value="Genomic_DNA"/>
</dbReference>
<comment type="caution">
    <text evidence="2">The sequence shown here is derived from an EMBL/GenBank/DDBJ whole genome shotgun (WGS) entry which is preliminary data.</text>
</comment>
<dbReference type="OrthoDB" id="2093409at2759"/>
<keyword evidence="1" id="KW-1133">Transmembrane helix</keyword>
<proteinExistence type="predicted"/>
<dbReference type="PANTHER" id="PTHR38488:SF1">
    <property type="entry name" value="OXIDOREDUCTASE 9.5 KDA SUBUNIT, PUTATIVE (AFU_ORTHOLOGUE AFUA_5G08980)-RELATED"/>
    <property type="match status" value="1"/>
</dbReference>
<protein>
    <submittedName>
        <fullName evidence="2">2502_t:CDS:1</fullName>
    </submittedName>
</protein>
<organism evidence="2 3">
    <name type="scientific">Ambispora leptoticha</name>
    <dbReference type="NCBI Taxonomy" id="144679"/>
    <lineage>
        <taxon>Eukaryota</taxon>
        <taxon>Fungi</taxon>
        <taxon>Fungi incertae sedis</taxon>
        <taxon>Mucoromycota</taxon>
        <taxon>Glomeromycotina</taxon>
        <taxon>Glomeromycetes</taxon>
        <taxon>Archaeosporales</taxon>
        <taxon>Ambisporaceae</taxon>
        <taxon>Ambispora</taxon>
    </lineage>
</organism>
<keyword evidence="1" id="KW-0472">Membrane</keyword>
<dbReference type="CDD" id="cd22903">
    <property type="entry name" value="NI9M"/>
    <property type="match status" value="1"/>
</dbReference>
<dbReference type="AlphaFoldDB" id="A0A9N8ZX31"/>
<evidence type="ECO:0000256" key="1">
    <source>
        <dbReference type="SAM" id="Phobius"/>
    </source>
</evidence>